<evidence type="ECO:0000313" key="5">
    <source>
        <dbReference type="Proteomes" id="UP000242457"/>
    </source>
</evidence>
<protein>
    <recommendedName>
        <fullName evidence="3">ITPR-interacting domain-containing protein</fullName>
    </recommendedName>
</protein>
<feature type="compositionally biased region" description="Polar residues" evidence="2">
    <location>
        <begin position="92"/>
        <end position="111"/>
    </location>
</feature>
<feature type="coiled-coil region" evidence="1">
    <location>
        <begin position="620"/>
        <end position="647"/>
    </location>
</feature>
<name>A0A2A3EQQ7_APICC</name>
<dbReference type="EMBL" id="KZ288193">
    <property type="protein sequence ID" value="PBC34068.1"/>
    <property type="molecule type" value="Genomic_DNA"/>
</dbReference>
<organism evidence="4 5">
    <name type="scientific">Apis cerana cerana</name>
    <name type="common">Oriental honeybee</name>
    <dbReference type="NCBI Taxonomy" id="94128"/>
    <lineage>
        <taxon>Eukaryota</taxon>
        <taxon>Metazoa</taxon>
        <taxon>Ecdysozoa</taxon>
        <taxon>Arthropoda</taxon>
        <taxon>Hexapoda</taxon>
        <taxon>Insecta</taxon>
        <taxon>Pterygota</taxon>
        <taxon>Neoptera</taxon>
        <taxon>Endopterygota</taxon>
        <taxon>Hymenoptera</taxon>
        <taxon>Apocrita</taxon>
        <taxon>Aculeata</taxon>
        <taxon>Apoidea</taxon>
        <taxon>Anthophila</taxon>
        <taxon>Apidae</taxon>
        <taxon>Apis</taxon>
    </lineage>
</organism>
<dbReference type="SMART" id="SM01257">
    <property type="entry name" value="KRAP_IP3R_bind"/>
    <property type="match status" value="1"/>
</dbReference>
<evidence type="ECO:0000256" key="1">
    <source>
        <dbReference type="SAM" id="Coils"/>
    </source>
</evidence>
<dbReference type="Proteomes" id="UP000242457">
    <property type="component" value="Unassembled WGS sequence"/>
</dbReference>
<accession>A0A2A3EQQ7</accession>
<dbReference type="OrthoDB" id="6088188at2759"/>
<gene>
    <name evidence="4" type="ORF">APICC_07590</name>
</gene>
<evidence type="ECO:0000259" key="3">
    <source>
        <dbReference type="SMART" id="SM01257"/>
    </source>
</evidence>
<keyword evidence="1" id="KW-0175">Coiled coil</keyword>
<dbReference type="PANTHER" id="PTHR17469">
    <property type="entry name" value="SPERM SPECIFIC ANTIGEN 2-RELATED"/>
    <property type="match status" value="1"/>
</dbReference>
<dbReference type="Pfam" id="PF14722">
    <property type="entry name" value="KRAP_IP3R_bind"/>
    <property type="match status" value="1"/>
</dbReference>
<dbReference type="GO" id="GO:0005102">
    <property type="term" value="F:signaling receptor binding"/>
    <property type="evidence" value="ECO:0007669"/>
    <property type="project" value="InterPro"/>
</dbReference>
<sequence length="660" mass="74842">MNLYSNNIYITFSGGGGDGGGNYCYNNRYNYDGTIERGGGGSSGGGGDGGENTRKETIIKVTDWLRGIWEMRRQTGPVQQWLDSIPSPIKSNFSIKNENQQESNKKSNVSLIPSEPKDIPYPTGTKQLTMTKSAPINVPNTSVNTTRLPSSLPHKLVRDPSLQSDSSHCSSVESLLELRKADPEAILLGLGFGGCSNSPQENGSFSRIPKRFLQPSKLKGIAINDFMKQQQETSESFDSVSLGYRGLTGSPYVAPSEIVQKIMQRLREHESHEYDPYAMYNSYEQYSPLHCGGTLSVLSPDSRQFLEQPRSKSPDMRNKRMIIGQKSFAFGHDGDLIEIDSSNSKRSFEDTLNSDTNVMESLEAKSSDLTSDDIKVFKQTTIQKIEKVLPKSLYFNDDKEFNNTDFNLLTKTFKENLNEQNLDKNINCKDDISLNTISHNIFDIRRASDGFCNMKDGKILSEINKRRHSDGFMQTSKHNDDNILARRRKTLKRQTRINDIDDINYCDLNICESDTAQCKEYNLNNDDKQKNISTKLIQNDDKKIQLKSGTRNYDIIKYSQTFLEETHNCIKSINSSKEKQGNNSEYCIEKSQSIEQICVNKDESTTCCCHSGTKKYWKKMEKIMQENKNLENMVTKSRREMAEIREMLSSVLSVRLEPGF</sequence>
<dbReference type="AlphaFoldDB" id="A0A2A3EQQ7"/>
<feature type="domain" description="ITPR-interacting" evidence="3">
    <location>
        <begin position="154"/>
        <end position="314"/>
    </location>
</feature>
<proteinExistence type="predicted"/>
<feature type="region of interest" description="Disordered" evidence="2">
    <location>
        <begin position="92"/>
        <end position="120"/>
    </location>
</feature>
<keyword evidence="5" id="KW-1185">Reference proteome</keyword>
<dbReference type="PANTHER" id="PTHR17469:SF15">
    <property type="entry name" value="ITPR-INTERACTING DOMAIN-CONTAINING PROTEIN"/>
    <property type="match status" value="1"/>
</dbReference>
<evidence type="ECO:0000256" key="2">
    <source>
        <dbReference type="SAM" id="MobiDB-lite"/>
    </source>
</evidence>
<dbReference type="InterPro" id="IPR029325">
    <property type="entry name" value="ITPR-bd"/>
</dbReference>
<dbReference type="InterPro" id="IPR043444">
    <property type="entry name" value="TESPA1-like"/>
</dbReference>
<reference evidence="4 5" key="1">
    <citation type="submission" date="2014-07" db="EMBL/GenBank/DDBJ databases">
        <title>Genomic and transcriptomic analysis on Apis cerana provide comprehensive insights into honey bee biology.</title>
        <authorList>
            <person name="Diao Q."/>
            <person name="Sun L."/>
            <person name="Zheng H."/>
            <person name="Zheng H."/>
            <person name="Xu S."/>
            <person name="Wang S."/>
            <person name="Zeng Z."/>
            <person name="Hu F."/>
            <person name="Su S."/>
            <person name="Wu J."/>
        </authorList>
    </citation>
    <scope>NUCLEOTIDE SEQUENCE [LARGE SCALE GENOMIC DNA]</scope>
    <source>
        <tissue evidence="4">Pupae without intestine</tissue>
    </source>
</reference>
<evidence type="ECO:0000313" key="4">
    <source>
        <dbReference type="EMBL" id="PBC34068.1"/>
    </source>
</evidence>